<accession>C5LUK0</accession>
<keyword evidence="3" id="KW-1185">Reference proteome</keyword>
<evidence type="ECO:0000256" key="1">
    <source>
        <dbReference type="SAM" id="MobiDB-lite"/>
    </source>
</evidence>
<dbReference type="InParanoid" id="C5LUK0"/>
<organism evidence="3">
    <name type="scientific">Perkinsus marinus (strain ATCC 50983 / TXsc)</name>
    <dbReference type="NCBI Taxonomy" id="423536"/>
    <lineage>
        <taxon>Eukaryota</taxon>
        <taxon>Sar</taxon>
        <taxon>Alveolata</taxon>
        <taxon>Perkinsozoa</taxon>
        <taxon>Perkinsea</taxon>
        <taxon>Perkinsida</taxon>
        <taxon>Perkinsidae</taxon>
        <taxon>Perkinsus</taxon>
    </lineage>
</organism>
<dbReference type="GeneID" id="9051358"/>
<reference evidence="2 3" key="1">
    <citation type="submission" date="2008-07" db="EMBL/GenBank/DDBJ databases">
        <authorList>
            <person name="El-Sayed N."/>
            <person name="Caler E."/>
            <person name="Inman J."/>
            <person name="Amedeo P."/>
            <person name="Hass B."/>
            <person name="Wortman J."/>
        </authorList>
    </citation>
    <scope>NUCLEOTIDE SEQUENCE [LARGE SCALE GENOMIC DNA]</scope>
    <source>
        <strain evidence="3">ATCC 50983 / TXsc</strain>
    </source>
</reference>
<proteinExistence type="predicted"/>
<feature type="compositionally biased region" description="Polar residues" evidence="1">
    <location>
        <begin position="177"/>
        <end position="190"/>
    </location>
</feature>
<dbReference type="AlphaFoldDB" id="C5LUK0"/>
<dbReference type="RefSeq" id="XP_002766879.1">
    <property type="nucleotide sequence ID" value="XM_002766833.1"/>
</dbReference>
<evidence type="ECO:0000313" key="2">
    <source>
        <dbReference type="EMBL" id="EEQ99596.1"/>
    </source>
</evidence>
<sequence>MFGKLIYIQQRVSSRILLLQKLLQLPSVKQQSNELIGDYIGRLREGVMEGKCIGLTITQDEILDKFVKGLKPNYQKAVKATYSHIRDVNELCSVLSLWENANIDSSVNAVADEAGDLGATVSPPTINATLEVAKNSSSEVKGERPTRSRGPLRCWHCSGPHLRRNCPVLRSMIPSATPSLSQPMANTESGQCKDPAATSSKEVEKDGAKIPSQIGVSSQSKSFEKLTVVNDVLALAGGSACTVRLVIRQVEGLPGYAARLPALLDTGGHGSAYINANVFKDMVKEEILDGHLDPCGNVTCGNRDYARVLGAFSVNIEDEVKHVIVDDVEVKVIEGLSPDFIIGIETIKRSVDLKRKLIECLGDEPGMSSGLAQIALPDGNGDKLDVLHPLDVRDKCSIHQSESGFTVSCPALSGISVMPFTEPRRKRNRTREIAIHRRLCIAASENKFRAATVREAMVINEVVLVDKKAGSKDSLLIQSDICSMSDEQIKARLRVTLVLRRLAMQLFPKLAPDKSGGYVWIMKSDVTSIISWNIHPSDHLEVRGYYERRHRIILEALRKFVLSVGGSDWYDELVLEQVKWLVNHGEIGQSGICPALLFYGRTLPVPCMKGADDSLVLSRQYYAVGGNRRKLLGVFVKEWLLQRERSLPVIEYESNLKLALESPPNPGDVEVVADVPQDEEEI</sequence>
<name>C5LUK0_PERM5</name>
<protein>
    <submittedName>
        <fullName evidence="2">Uncharacterized protein</fullName>
    </submittedName>
</protein>
<dbReference type="EMBL" id="GG685501">
    <property type="protein sequence ID" value="EEQ99596.1"/>
    <property type="molecule type" value="Genomic_DNA"/>
</dbReference>
<evidence type="ECO:0000313" key="3">
    <source>
        <dbReference type="Proteomes" id="UP000007800"/>
    </source>
</evidence>
<dbReference type="Proteomes" id="UP000007800">
    <property type="component" value="Unassembled WGS sequence"/>
</dbReference>
<gene>
    <name evidence="2" type="ORF">Pmar_PMAR028751</name>
</gene>
<feature type="region of interest" description="Disordered" evidence="1">
    <location>
        <begin position="177"/>
        <end position="208"/>
    </location>
</feature>